<proteinExistence type="inferred from homology"/>
<evidence type="ECO:0000256" key="2">
    <source>
        <dbReference type="ARBA" id="ARBA00022448"/>
    </source>
</evidence>
<dbReference type="GO" id="GO:0006606">
    <property type="term" value="P:protein import into nucleus"/>
    <property type="evidence" value="ECO:0007669"/>
    <property type="project" value="TreeGrafter"/>
</dbReference>
<dbReference type="GO" id="GO:0031267">
    <property type="term" value="F:small GTPase binding"/>
    <property type="evidence" value="ECO:0007669"/>
    <property type="project" value="TreeGrafter"/>
</dbReference>
<dbReference type="GO" id="GO:0005634">
    <property type="term" value="C:nucleus"/>
    <property type="evidence" value="ECO:0007669"/>
    <property type="project" value="TreeGrafter"/>
</dbReference>
<dbReference type="Pfam" id="PF04603">
    <property type="entry name" value="Mog1"/>
    <property type="match status" value="1"/>
</dbReference>
<dbReference type="Gene3D" id="3.40.1000.10">
    <property type="entry name" value="Mog1/PsbP, alpha/beta/alpha sandwich"/>
    <property type="match status" value="1"/>
</dbReference>
<dbReference type="GO" id="GO:0005085">
    <property type="term" value="F:guanyl-nucleotide exchange factor activity"/>
    <property type="evidence" value="ECO:0007669"/>
    <property type="project" value="TreeGrafter"/>
</dbReference>
<keyword evidence="2" id="KW-0813">Transport</keyword>
<sequence length="246" mass="27286">MSTDLYSERPLYGGAISSTFPNRFQDVSNIRQVPDHQEVFVDPARDESLIFELLDLKHEVGDDGSAVWFLHDLATEQEAEGGMFVSIKNIMNVDCTWIVISGTGALYDVSTTFPLYFWLFLYWPAKGDKYFYFVGDFEFWVLRNIPAVVTTAVGQMAISKGRQGREAQNIVKVYLANLRLKEVGTDVLITAYEPLHINPLSESASAVGAGSAVPATQAGCMPMADVFRLAVSSFKVNDWNLFGSSV</sequence>
<keyword evidence="5" id="KW-1185">Reference proteome</keyword>
<evidence type="ECO:0000313" key="4">
    <source>
        <dbReference type="EMBL" id="KAK4598470.1"/>
    </source>
</evidence>
<keyword evidence="3" id="KW-0653">Protein transport</keyword>
<gene>
    <name evidence="4" type="ORF">RGQ29_015790</name>
</gene>
<dbReference type="InterPro" id="IPR016123">
    <property type="entry name" value="Mog1/PsbP_a/b/a-sand"/>
</dbReference>
<dbReference type="EMBL" id="JAXUIC010000003">
    <property type="protein sequence ID" value="KAK4598470.1"/>
    <property type="molecule type" value="Genomic_DNA"/>
</dbReference>
<evidence type="ECO:0000256" key="1">
    <source>
        <dbReference type="ARBA" id="ARBA00010307"/>
    </source>
</evidence>
<dbReference type="PANTHER" id="PTHR15837:SF0">
    <property type="entry name" value="RAN GUANINE NUCLEOTIDE RELEASE FACTOR"/>
    <property type="match status" value="1"/>
</dbReference>
<name>A0AAN7FQE5_QUERU</name>
<dbReference type="SUPFAM" id="SSF55724">
    <property type="entry name" value="Mog1p/PsbP-like"/>
    <property type="match status" value="1"/>
</dbReference>
<protein>
    <submittedName>
        <fullName evidence="4">Uncharacterized protein</fullName>
    </submittedName>
</protein>
<reference evidence="4 5" key="1">
    <citation type="journal article" date="2023" name="G3 (Bethesda)">
        <title>A haplotype-resolved chromosome-scale genome for Quercus rubra L. provides insights into the genetics of adaptive traits for red oak species.</title>
        <authorList>
            <person name="Kapoor B."/>
            <person name="Jenkins J."/>
            <person name="Schmutz J."/>
            <person name="Zhebentyayeva T."/>
            <person name="Kuelheim C."/>
            <person name="Coggeshall M."/>
            <person name="Heim C."/>
            <person name="Lasky J.R."/>
            <person name="Leites L."/>
            <person name="Islam-Faridi N."/>
            <person name="Romero-Severson J."/>
            <person name="DeLeo V.L."/>
            <person name="Lucas S.M."/>
            <person name="Lazic D."/>
            <person name="Gailing O."/>
            <person name="Carlson J."/>
            <person name="Staton M."/>
        </authorList>
    </citation>
    <scope>NUCLEOTIDE SEQUENCE [LARGE SCALE GENOMIC DNA]</scope>
    <source>
        <strain evidence="4">Pseudo-F2</strain>
    </source>
</reference>
<dbReference type="InterPro" id="IPR007681">
    <property type="entry name" value="Mog1"/>
</dbReference>
<evidence type="ECO:0000256" key="3">
    <source>
        <dbReference type="ARBA" id="ARBA00022927"/>
    </source>
</evidence>
<comment type="similarity">
    <text evidence="1">Belongs to the MOG1 family.</text>
</comment>
<evidence type="ECO:0000313" key="5">
    <source>
        <dbReference type="Proteomes" id="UP001324115"/>
    </source>
</evidence>
<comment type="caution">
    <text evidence="4">The sequence shown here is derived from an EMBL/GenBank/DDBJ whole genome shotgun (WGS) entry which is preliminary data.</text>
</comment>
<dbReference type="AlphaFoldDB" id="A0AAN7FQE5"/>
<dbReference type="PANTHER" id="PTHR15837">
    <property type="entry name" value="RAN GUANINE NUCLEOTIDE RELEASE FACTOR"/>
    <property type="match status" value="1"/>
</dbReference>
<accession>A0AAN7FQE5</accession>
<organism evidence="4 5">
    <name type="scientific">Quercus rubra</name>
    <name type="common">Northern red oak</name>
    <name type="synonym">Quercus borealis</name>
    <dbReference type="NCBI Taxonomy" id="3512"/>
    <lineage>
        <taxon>Eukaryota</taxon>
        <taxon>Viridiplantae</taxon>
        <taxon>Streptophyta</taxon>
        <taxon>Embryophyta</taxon>
        <taxon>Tracheophyta</taxon>
        <taxon>Spermatophyta</taxon>
        <taxon>Magnoliopsida</taxon>
        <taxon>eudicotyledons</taxon>
        <taxon>Gunneridae</taxon>
        <taxon>Pentapetalae</taxon>
        <taxon>rosids</taxon>
        <taxon>fabids</taxon>
        <taxon>Fagales</taxon>
        <taxon>Fagaceae</taxon>
        <taxon>Quercus</taxon>
    </lineage>
</organism>
<dbReference type="Proteomes" id="UP001324115">
    <property type="component" value="Unassembled WGS sequence"/>
</dbReference>